<evidence type="ECO:0000256" key="3">
    <source>
        <dbReference type="ARBA" id="ARBA00023139"/>
    </source>
</evidence>
<feature type="chain" id="PRO_5012548825" description="C-type lysozyme inhibitor domain-containing protein" evidence="6">
    <location>
        <begin position="35"/>
        <end position="222"/>
    </location>
</feature>
<keyword evidence="9" id="KW-1185">Reference proteome</keyword>
<reference evidence="9" key="1">
    <citation type="submission" date="2017-02" db="EMBL/GenBank/DDBJ databases">
        <authorList>
            <person name="Daims H."/>
        </authorList>
    </citation>
    <scope>NUCLEOTIDE SEQUENCE [LARGE SCALE GENOMIC DNA]</scope>
</reference>
<feature type="domain" description="C-type lysozyme inhibitor" evidence="7">
    <location>
        <begin position="51"/>
        <end position="120"/>
    </location>
</feature>
<dbReference type="InterPro" id="IPR018660">
    <property type="entry name" value="MliC"/>
</dbReference>
<evidence type="ECO:0000256" key="6">
    <source>
        <dbReference type="SAM" id="SignalP"/>
    </source>
</evidence>
<dbReference type="RefSeq" id="WP_217884069.1">
    <property type="nucleotide sequence ID" value="NZ_FUKI01000090.1"/>
</dbReference>
<evidence type="ECO:0000256" key="4">
    <source>
        <dbReference type="ARBA" id="ARBA00023288"/>
    </source>
</evidence>
<evidence type="ECO:0000313" key="8">
    <source>
        <dbReference type="EMBL" id="SJM91255.1"/>
    </source>
</evidence>
<evidence type="ECO:0000313" key="9">
    <source>
        <dbReference type="Proteomes" id="UP000195667"/>
    </source>
</evidence>
<gene>
    <name evidence="8" type="ORF">CRENPOLYSF1_180065</name>
</gene>
<dbReference type="SUPFAM" id="SSF141488">
    <property type="entry name" value="YdhA-like"/>
    <property type="match status" value="1"/>
</dbReference>
<dbReference type="Pfam" id="PF09864">
    <property type="entry name" value="MliC"/>
    <property type="match status" value="1"/>
</dbReference>
<dbReference type="AlphaFoldDB" id="A0A1R4H4S7"/>
<organism evidence="8 9">
    <name type="scientific">Crenothrix polyspora</name>
    <dbReference type="NCBI Taxonomy" id="360316"/>
    <lineage>
        <taxon>Bacteria</taxon>
        <taxon>Pseudomonadati</taxon>
        <taxon>Pseudomonadota</taxon>
        <taxon>Gammaproteobacteria</taxon>
        <taxon>Methylococcales</taxon>
        <taxon>Crenotrichaceae</taxon>
        <taxon>Crenothrix</taxon>
    </lineage>
</organism>
<evidence type="ECO:0000256" key="1">
    <source>
        <dbReference type="ARBA" id="ARBA00022729"/>
    </source>
</evidence>
<accession>A0A1R4H4S7</accession>
<proteinExistence type="predicted"/>
<dbReference type="EMBL" id="FUKI01000090">
    <property type="protein sequence ID" value="SJM91255.1"/>
    <property type="molecule type" value="Genomic_DNA"/>
</dbReference>
<feature type="region of interest" description="Disordered" evidence="5">
    <location>
        <begin position="191"/>
        <end position="222"/>
    </location>
</feature>
<dbReference type="Gene3D" id="2.40.128.200">
    <property type="match status" value="1"/>
</dbReference>
<dbReference type="InterPro" id="IPR036328">
    <property type="entry name" value="MliC_sf"/>
</dbReference>
<keyword evidence="2" id="KW-0472">Membrane</keyword>
<evidence type="ECO:0000259" key="7">
    <source>
        <dbReference type="Pfam" id="PF09864"/>
    </source>
</evidence>
<sequence>MAKSTFMSHYRLLNRRTIVIATSLLLGISQFGYAATKAAKLKVTGGQTVSYFCDNGKKLAARYYNLSDNSLSFVKLTLNGKIYTLPQVVSASGVRYTDEHTVEWWSKGDNALLDEDVADDKSKVAECAESTVKKADVALKAPPKAKEAVVESVKKAEVVAKPQPEAKAVTAGEPRKVEAKAEVVEKAKEAAKQEAADQARREARKAEVAAQIKKEASTAKEK</sequence>
<evidence type="ECO:0000256" key="5">
    <source>
        <dbReference type="SAM" id="MobiDB-lite"/>
    </source>
</evidence>
<protein>
    <recommendedName>
        <fullName evidence="7">C-type lysozyme inhibitor domain-containing protein</fullName>
    </recommendedName>
</protein>
<keyword evidence="1 6" id="KW-0732">Signal</keyword>
<feature type="signal peptide" evidence="6">
    <location>
        <begin position="1"/>
        <end position="34"/>
    </location>
</feature>
<evidence type="ECO:0000256" key="2">
    <source>
        <dbReference type="ARBA" id="ARBA00023136"/>
    </source>
</evidence>
<name>A0A1R4H4S7_9GAMM</name>
<keyword evidence="3" id="KW-0564">Palmitate</keyword>
<dbReference type="Proteomes" id="UP000195667">
    <property type="component" value="Unassembled WGS sequence"/>
</dbReference>
<keyword evidence="4" id="KW-0449">Lipoprotein</keyword>